<evidence type="ECO:0000256" key="4">
    <source>
        <dbReference type="ARBA" id="ARBA00012483"/>
    </source>
</evidence>
<dbReference type="InterPro" id="IPR044600">
    <property type="entry name" value="ATL1/ATL16-like"/>
</dbReference>
<comment type="similarity">
    <text evidence="13">Belongs to the RING-type zinc finger family. ATL subfamily.</text>
</comment>
<dbReference type="GO" id="GO:0016020">
    <property type="term" value="C:membrane"/>
    <property type="evidence" value="ECO:0007669"/>
    <property type="project" value="UniProtKB-SubCell"/>
</dbReference>
<dbReference type="GO" id="GO:0061630">
    <property type="term" value="F:ubiquitin protein ligase activity"/>
    <property type="evidence" value="ECO:0007669"/>
    <property type="project" value="UniProtKB-EC"/>
</dbReference>
<keyword evidence="18" id="KW-1185">Reference proteome</keyword>
<dbReference type="PROSITE" id="PS50089">
    <property type="entry name" value="ZF_RING_2"/>
    <property type="match status" value="1"/>
</dbReference>
<accession>A0A022QF44</accession>
<feature type="non-terminal residue" evidence="17">
    <location>
        <position position="143"/>
    </location>
</feature>
<evidence type="ECO:0000259" key="16">
    <source>
        <dbReference type="PROSITE" id="PS50089"/>
    </source>
</evidence>
<dbReference type="UniPathway" id="UPA00143"/>
<proteinExistence type="inferred from homology"/>
<comment type="pathway">
    <text evidence="3">Protein modification; protein ubiquitination.</text>
</comment>
<evidence type="ECO:0000256" key="11">
    <source>
        <dbReference type="ARBA" id="ARBA00022989"/>
    </source>
</evidence>
<evidence type="ECO:0000256" key="9">
    <source>
        <dbReference type="ARBA" id="ARBA00022786"/>
    </source>
</evidence>
<name>A0A022QF44_ERYGU</name>
<evidence type="ECO:0000256" key="13">
    <source>
        <dbReference type="ARBA" id="ARBA00024209"/>
    </source>
</evidence>
<sequence>MGDPPSPYAPPPPPPPRQNLPMLYYGLVIICTAAIILALYNLVIVQWCTDMTNRGSRQRRAGGPTSSWRFRNSSVNPVPSFKYKREDAEGGDTECAVCLSVFEEGEELRQMPKCKHNFHAPCIDMWLYSHMDCPLCRSPVGPP</sequence>
<evidence type="ECO:0000256" key="2">
    <source>
        <dbReference type="ARBA" id="ARBA00004167"/>
    </source>
</evidence>
<evidence type="ECO:0000313" key="18">
    <source>
        <dbReference type="Proteomes" id="UP000030748"/>
    </source>
</evidence>
<dbReference type="PANTHER" id="PTHR46913">
    <property type="entry name" value="RING-H2 FINGER PROTEIN ATL16"/>
    <property type="match status" value="1"/>
</dbReference>
<evidence type="ECO:0000256" key="15">
    <source>
        <dbReference type="SAM" id="Phobius"/>
    </source>
</evidence>
<evidence type="ECO:0000256" key="7">
    <source>
        <dbReference type="ARBA" id="ARBA00022723"/>
    </source>
</evidence>
<comment type="catalytic activity">
    <reaction evidence="1">
        <text>S-ubiquitinyl-[E2 ubiquitin-conjugating enzyme]-L-cysteine + [acceptor protein]-L-lysine = [E2 ubiquitin-conjugating enzyme]-L-cysteine + N(6)-ubiquitinyl-[acceptor protein]-L-lysine.</text>
        <dbReference type="EC" id="2.3.2.27"/>
    </reaction>
</comment>
<dbReference type="SUPFAM" id="SSF57850">
    <property type="entry name" value="RING/U-box"/>
    <property type="match status" value="1"/>
</dbReference>
<dbReference type="FunFam" id="3.30.40.10:FF:000609">
    <property type="entry name" value="RING-H2 finger protein ATL1"/>
    <property type="match status" value="1"/>
</dbReference>
<evidence type="ECO:0000256" key="10">
    <source>
        <dbReference type="ARBA" id="ARBA00022833"/>
    </source>
</evidence>
<dbReference type="GO" id="GO:0016567">
    <property type="term" value="P:protein ubiquitination"/>
    <property type="evidence" value="ECO:0000318"/>
    <property type="project" value="GO_Central"/>
</dbReference>
<dbReference type="EC" id="2.3.2.27" evidence="4"/>
<keyword evidence="6 15" id="KW-0812">Transmembrane</keyword>
<comment type="subcellular location">
    <subcellularLocation>
        <location evidence="2">Membrane</location>
        <topology evidence="2">Single-pass membrane protein</topology>
    </subcellularLocation>
</comment>
<keyword evidence="12 15" id="KW-0472">Membrane</keyword>
<dbReference type="Gene3D" id="3.30.40.10">
    <property type="entry name" value="Zinc/RING finger domain, C3HC4 (zinc finger)"/>
    <property type="match status" value="1"/>
</dbReference>
<evidence type="ECO:0000256" key="14">
    <source>
        <dbReference type="PROSITE-ProRule" id="PRU00175"/>
    </source>
</evidence>
<evidence type="ECO:0000256" key="3">
    <source>
        <dbReference type="ARBA" id="ARBA00004906"/>
    </source>
</evidence>
<evidence type="ECO:0000256" key="12">
    <source>
        <dbReference type="ARBA" id="ARBA00023136"/>
    </source>
</evidence>
<dbReference type="InterPro" id="IPR001841">
    <property type="entry name" value="Znf_RING"/>
</dbReference>
<reference evidence="17 18" key="1">
    <citation type="journal article" date="2013" name="Proc. Natl. Acad. Sci. U.S.A.">
        <title>Fine-scale variation in meiotic recombination in Mimulus inferred from population shotgun sequencing.</title>
        <authorList>
            <person name="Hellsten U."/>
            <person name="Wright K.M."/>
            <person name="Jenkins J."/>
            <person name="Shu S."/>
            <person name="Yuan Y."/>
            <person name="Wessler S.R."/>
            <person name="Schmutz J."/>
            <person name="Willis J.H."/>
            <person name="Rokhsar D.S."/>
        </authorList>
    </citation>
    <scope>NUCLEOTIDE SEQUENCE [LARGE SCALE GENOMIC DNA]</scope>
    <source>
        <strain evidence="18">cv. DUN x IM62</strain>
    </source>
</reference>
<keyword evidence="5" id="KW-0808">Transferase</keyword>
<evidence type="ECO:0000256" key="5">
    <source>
        <dbReference type="ARBA" id="ARBA00022679"/>
    </source>
</evidence>
<dbReference type="eggNOG" id="KOG0800">
    <property type="taxonomic scope" value="Eukaryota"/>
</dbReference>
<dbReference type="PANTHER" id="PTHR46913:SF1">
    <property type="entry name" value="RING-H2 FINGER PROTEIN ATL16"/>
    <property type="match status" value="1"/>
</dbReference>
<evidence type="ECO:0000313" key="17">
    <source>
        <dbReference type="EMBL" id="EYU25878.1"/>
    </source>
</evidence>
<dbReference type="EMBL" id="KI631864">
    <property type="protein sequence ID" value="EYU25878.1"/>
    <property type="molecule type" value="Genomic_DNA"/>
</dbReference>
<dbReference type="GO" id="GO:0008270">
    <property type="term" value="F:zinc ion binding"/>
    <property type="evidence" value="ECO:0007669"/>
    <property type="project" value="UniProtKB-KW"/>
</dbReference>
<gene>
    <name evidence="17" type="ORF">MIMGU_mgv1a026706mg</name>
</gene>
<evidence type="ECO:0000256" key="6">
    <source>
        <dbReference type="ARBA" id="ARBA00022692"/>
    </source>
</evidence>
<feature type="domain" description="RING-type" evidence="16">
    <location>
        <begin position="95"/>
        <end position="137"/>
    </location>
</feature>
<keyword evidence="8 14" id="KW-0863">Zinc-finger</keyword>
<evidence type="ECO:0000256" key="8">
    <source>
        <dbReference type="ARBA" id="ARBA00022771"/>
    </source>
</evidence>
<evidence type="ECO:0000256" key="1">
    <source>
        <dbReference type="ARBA" id="ARBA00000900"/>
    </source>
</evidence>
<keyword evidence="10" id="KW-0862">Zinc</keyword>
<organism evidence="17 18">
    <name type="scientific">Erythranthe guttata</name>
    <name type="common">Yellow monkey flower</name>
    <name type="synonym">Mimulus guttatus</name>
    <dbReference type="NCBI Taxonomy" id="4155"/>
    <lineage>
        <taxon>Eukaryota</taxon>
        <taxon>Viridiplantae</taxon>
        <taxon>Streptophyta</taxon>
        <taxon>Embryophyta</taxon>
        <taxon>Tracheophyta</taxon>
        <taxon>Spermatophyta</taxon>
        <taxon>Magnoliopsida</taxon>
        <taxon>eudicotyledons</taxon>
        <taxon>Gunneridae</taxon>
        <taxon>Pentapetalae</taxon>
        <taxon>asterids</taxon>
        <taxon>lamiids</taxon>
        <taxon>Lamiales</taxon>
        <taxon>Phrymaceae</taxon>
        <taxon>Erythranthe</taxon>
    </lineage>
</organism>
<dbReference type="AlphaFoldDB" id="A0A022QF44"/>
<protein>
    <recommendedName>
        <fullName evidence="4">RING-type E3 ubiquitin transferase</fullName>
        <ecNumber evidence="4">2.3.2.27</ecNumber>
    </recommendedName>
</protein>
<keyword evidence="7" id="KW-0479">Metal-binding</keyword>
<keyword evidence="9" id="KW-0833">Ubl conjugation pathway</keyword>
<feature type="transmembrane region" description="Helical" evidence="15">
    <location>
        <begin position="22"/>
        <end position="49"/>
    </location>
</feature>
<dbReference type="CDD" id="cd16461">
    <property type="entry name" value="RING-H2_EL5-like"/>
    <property type="match status" value="1"/>
</dbReference>
<dbReference type="Proteomes" id="UP000030748">
    <property type="component" value="Unassembled WGS sequence"/>
</dbReference>
<keyword evidence="11 15" id="KW-1133">Transmembrane helix</keyword>
<dbReference type="Pfam" id="PF13639">
    <property type="entry name" value="zf-RING_2"/>
    <property type="match status" value="1"/>
</dbReference>
<dbReference type="InterPro" id="IPR013083">
    <property type="entry name" value="Znf_RING/FYVE/PHD"/>
</dbReference>
<dbReference type="SMART" id="SM00184">
    <property type="entry name" value="RING"/>
    <property type="match status" value="1"/>
</dbReference>